<protein>
    <submittedName>
        <fullName evidence="1">Uncharacterized protein</fullName>
    </submittedName>
</protein>
<sequence>MTLRNVYEFALVECNKLKAPSILLEDFIYLFNKAIQQYVNSVYNRAEYNQQSSDDIGFLQTTATITVGEVTPKQEFNDTI</sequence>
<organism evidence="1">
    <name type="scientific">virus sp. ctrcb4</name>
    <dbReference type="NCBI Taxonomy" id="2825824"/>
    <lineage>
        <taxon>Viruses</taxon>
    </lineage>
</organism>
<name>A0A8S5RPS4_9VIRU</name>
<dbReference type="EMBL" id="BK059132">
    <property type="protein sequence ID" value="DAE33085.1"/>
    <property type="molecule type" value="Genomic_DNA"/>
</dbReference>
<evidence type="ECO:0000313" key="1">
    <source>
        <dbReference type="EMBL" id="DAE33085.1"/>
    </source>
</evidence>
<accession>A0A8S5RPS4</accession>
<reference evidence="1" key="1">
    <citation type="journal article" date="2021" name="Proc. Natl. Acad. Sci. U.S.A.">
        <title>A Catalog of Tens of Thousands of Viruses from Human Metagenomes Reveals Hidden Associations with Chronic Diseases.</title>
        <authorList>
            <person name="Tisza M.J."/>
            <person name="Buck C.B."/>
        </authorList>
    </citation>
    <scope>NUCLEOTIDE SEQUENCE</scope>
    <source>
        <strain evidence="1">Ctrcb4</strain>
    </source>
</reference>
<proteinExistence type="predicted"/>